<proteinExistence type="predicted"/>
<name>A0A8S5R4K0_9CAUD</name>
<evidence type="ECO:0000313" key="1">
    <source>
        <dbReference type="EMBL" id="DAE26375.1"/>
    </source>
</evidence>
<reference evidence="1" key="1">
    <citation type="journal article" date="2021" name="Proc. Natl. Acad. Sci. U.S.A.">
        <title>A Catalog of Tens of Thousands of Viruses from Human Metagenomes Reveals Hidden Associations with Chronic Diseases.</title>
        <authorList>
            <person name="Tisza M.J."/>
            <person name="Buck C.B."/>
        </authorList>
    </citation>
    <scope>NUCLEOTIDE SEQUENCE</scope>
    <source>
        <strain evidence="1">CtQ6D10</strain>
    </source>
</reference>
<dbReference type="EMBL" id="BK015816">
    <property type="protein sequence ID" value="DAE26375.1"/>
    <property type="molecule type" value="Genomic_DNA"/>
</dbReference>
<sequence length="66" mass="7869">MSKNKKRRRPMPKTCDPNMCDHCMYLGEGDFVCDLHGLGPEETVFVMEDWEPTEHFLQCRREARHE</sequence>
<organism evidence="1">
    <name type="scientific">Myoviridae sp. ctQ6D10</name>
    <dbReference type="NCBI Taxonomy" id="2827288"/>
    <lineage>
        <taxon>Viruses</taxon>
        <taxon>Duplodnaviria</taxon>
        <taxon>Heunggongvirae</taxon>
        <taxon>Uroviricota</taxon>
        <taxon>Caudoviricetes</taxon>
    </lineage>
</organism>
<accession>A0A8S5R4K0</accession>
<protein>
    <submittedName>
        <fullName evidence="1">Uncharacterized protein</fullName>
    </submittedName>
</protein>